<sequence>MSSDTDTETDTETETETGTDAGTAMDIETQQAALDELHDSSERTDRADTGGDRDGDRPVLRARFEHNGSPRYMLYTIKRFGFDHDHGFHLDVELVSDELEDGLETVEAKLHGGDADLIDIDYISTARERANGAPIVAFHPYGRTVGGLVVPEESPIEDISDLPGHRVGVVRRLDKNWILTRAACREFHGFDPEDEATSVEAGSKVGLTRMLRDGDIDAALQFWQIIPEIVETGPYREAVPMADLVQQLSGVEQTLPISTFLTSEDYLAENPNAVSGFKRAYADAVEQLQTDDGLWDELGDQLMYENDPTVVHGIRDHWREMVVTDWDGETVDAMERLFDHLLDVAGPETLGVDHIPDDLFRLEVSSR</sequence>
<dbReference type="Proteomes" id="UP000001879">
    <property type="component" value="Chromosome"/>
</dbReference>
<dbReference type="KEGG" id="nmg:Nmag_2350"/>
<dbReference type="HOGENOM" id="CLU_074574_0_0_2"/>
<dbReference type="AlphaFoldDB" id="D3SXG3"/>
<keyword evidence="5" id="KW-0808">Transferase</keyword>
<feature type="compositionally biased region" description="Acidic residues" evidence="12">
    <location>
        <begin position="1"/>
        <end position="17"/>
    </location>
</feature>
<dbReference type="PANTHER" id="PTHR31528">
    <property type="entry name" value="4-AMINO-5-HYDROXYMETHYL-2-METHYLPYRIMIDINE PHOSPHATE SYNTHASE THI11-RELATED"/>
    <property type="match status" value="1"/>
</dbReference>
<keyword evidence="8" id="KW-0784">Thiamine biosynthesis</keyword>
<dbReference type="OrthoDB" id="302958at2157"/>
<evidence type="ECO:0000313" key="15">
    <source>
        <dbReference type="EMBL" id="ELY30581.1"/>
    </source>
</evidence>
<dbReference type="GO" id="GO:0016740">
    <property type="term" value="F:transferase activity"/>
    <property type="evidence" value="ECO:0007669"/>
    <property type="project" value="UniProtKB-KW"/>
</dbReference>
<reference evidence="16" key="1">
    <citation type="submission" date="2010-02" db="EMBL/GenBank/DDBJ databases">
        <title>Complete sequence of chromosome of Natrialba magadii ATCC 43099.</title>
        <authorList>
            <consortium name="US DOE Joint Genome Institute"/>
            <person name="Lucas S."/>
            <person name="Copeland A."/>
            <person name="Lapidus A."/>
            <person name="Cheng J.-F."/>
            <person name="Bruce D."/>
            <person name="Goodwin L."/>
            <person name="Pitluck S."/>
            <person name="Davenport K."/>
            <person name="Saunders E."/>
            <person name="Detter J.C."/>
            <person name="Han C."/>
            <person name="Tapia R."/>
            <person name="Land M."/>
            <person name="Hauser L."/>
            <person name="Kyrpides N."/>
            <person name="Mikhailova N."/>
            <person name="De Castro R.E."/>
            <person name="Maupin-Furlow J.A."/>
            <person name="Woyke T."/>
        </authorList>
    </citation>
    <scope>NUCLEOTIDE SEQUENCE [LARGE SCALE GENOMIC DNA]</scope>
    <source>
        <strain evidence="16">ATCC 43099 / DSM 3394 / CCM 3739 / CIP 104546 / IAM 13178 / JCM 8861 / NBRC 102185 / NCIMB 2190 / MS3</strain>
    </source>
</reference>
<dbReference type="InterPro" id="IPR027939">
    <property type="entry name" value="NMT1/THI5"/>
</dbReference>
<dbReference type="Proteomes" id="UP000011543">
    <property type="component" value="Unassembled WGS sequence"/>
</dbReference>
<evidence type="ECO:0000313" key="17">
    <source>
        <dbReference type="Proteomes" id="UP000011543"/>
    </source>
</evidence>
<dbReference type="EMBL" id="CP001932">
    <property type="protein sequence ID" value="ADD05912.1"/>
    <property type="molecule type" value="Genomic_DNA"/>
</dbReference>
<keyword evidence="16" id="KW-1185">Reference proteome</keyword>
<protein>
    <recommendedName>
        <fullName evidence="10">Thiamine pyrimidine synthase</fullName>
    </recommendedName>
</protein>
<evidence type="ECO:0000259" key="13">
    <source>
        <dbReference type="Pfam" id="PF09084"/>
    </source>
</evidence>
<dbReference type="Gene3D" id="3.40.190.10">
    <property type="entry name" value="Periplasmic binding protein-like II"/>
    <property type="match status" value="2"/>
</dbReference>
<organism evidence="14 16">
    <name type="scientific">Natrialba magadii (strain ATCC 43099 / DSM 3394 / CCM 3739 / CIP 104546 / IAM 13178 / JCM 8861 / NBRC 102185 / NCIMB 2190 / MS3)</name>
    <name type="common">Natronobacterium magadii</name>
    <dbReference type="NCBI Taxonomy" id="547559"/>
    <lineage>
        <taxon>Archaea</taxon>
        <taxon>Methanobacteriati</taxon>
        <taxon>Methanobacteriota</taxon>
        <taxon>Stenosarchaea group</taxon>
        <taxon>Halobacteria</taxon>
        <taxon>Halobacteriales</taxon>
        <taxon>Natrialbaceae</taxon>
        <taxon>Natrialba</taxon>
    </lineage>
</organism>
<evidence type="ECO:0000256" key="3">
    <source>
        <dbReference type="ARBA" id="ARBA00009406"/>
    </source>
</evidence>
<feature type="compositionally biased region" description="Basic and acidic residues" evidence="12">
    <location>
        <begin position="35"/>
        <end position="60"/>
    </location>
</feature>
<dbReference type="PaxDb" id="547559-Nmag_2350"/>
<evidence type="ECO:0000313" key="16">
    <source>
        <dbReference type="Proteomes" id="UP000001879"/>
    </source>
</evidence>
<evidence type="ECO:0000313" key="14">
    <source>
        <dbReference type="EMBL" id="ADD05912.1"/>
    </source>
</evidence>
<comment type="catalytic activity">
    <reaction evidence="11">
        <text>N(6)-(pyridoxal phosphate)-L-lysyl-[4-amino-5-hydroxymethyl-2-methylpyrimidine phosphate synthase] + L-histidyl-[4-amino-5-hydroxymethyl-2-methylpyrimidine phosphate synthase] + 2 Fe(3+) + 4 H2O = L-lysyl-[4-amino-5-hydroxymethyl-2-methylpyrimidine phosphate synthase] + (2S)-2-amino-5-hydroxy-4-oxopentanoyl-[4-amino-5-hydroxymethyl-2-methylpyrimidine phosphate synthase] + 4-amino-2-methyl-5-(phosphooxymethyl)pyrimidine + 3-oxopropanoate + 2 Fe(2+) + 2 H(+)</text>
        <dbReference type="Rhea" id="RHEA:65756"/>
        <dbReference type="Rhea" id="RHEA-COMP:16892"/>
        <dbReference type="Rhea" id="RHEA-COMP:16893"/>
        <dbReference type="Rhea" id="RHEA-COMP:16894"/>
        <dbReference type="Rhea" id="RHEA-COMP:16895"/>
        <dbReference type="ChEBI" id="CHEBI:15377"/>
        <dbReference type="ChEBI" id="CHEBI:15378"/>
        <dbReference type="ChEBI" id="CHEBI:29033"/>
        <dbReference type="ChEBI" id="CHEBI:29034"/>
        <dbReference type="ChEBI" id="CHEBI:29969"/>
        <dbReference type="ChEBI" id="CHEBI:29979"/>
        <dbReference type="ChEBI" id="CHEBI:33190"/>
        <dbReference type="ChEBI" id="CHEBI:58354"/>
        <dbReference type="ChEBI" id="CHEBI:143915"/>
        <dbReference type="ChEBI" id="CHEBI:157692"/>
    </reaction>
    <physiologicalReaction direction="left-to-right" evidence="11">
        <dbReference type="Rhea" id="RHEA:65757"/>
    </physiologicalReaction>
</comment>
<comment type="subunit">
    <text evidence="4">Homodimer.</text>
</comment>
<keyword evidence="7" id="KW-0663">Pyridoxal phosphate</keyword>
<evidence type="ECO:0000256" key="2">
    <source>
        <dbReference type="ARBA" id="ARBA00004948"/>
    </source>
</evidence>
<keyword evidence="9" id="KW-0408">Iron</keyword>
<evidence type="ECO:0000256" key="5">
    <source>
        <dbReference type="ARBA" id="ARBA00022679"/>
    </source>
</evidence>
<dbReference type="EMBL" id="AOHS01000030">
    <property type="protein sequence ID" value="ELY30581.1"/>
    <property type="molecule type" value="Genomic_DNA"/>
</dbReference>
<evidence type="ECO:0000256" key="10">
    <source>
        <dbReference type="ARBA" id="ARBA00033171"/>
    </source>
</evidence>
<dbReference type="InterPro" id="IPR015168">
    <property type="entry name" value="SsuA/THI5"/>
</dbReference>
<comment type="pathway">
    <text evidence="2">Cofactor biosynthesis; thiamine diphosphate biosynthesis.</text>
</comment>
<evidence type="ECO:0000256" key="1">
    <source>
        <dbReference type="ARBA" id="ARBA00003469"/>
    </source>
</evidence>
<evidence type="ECO:0000256" key="7">
    <source>
        <dbReference type="ARBA" id="ARBA00022898"/>
    </source>
</evidence>
<dbReference type="Pfam" id="PF09084">
    <property type="entry name" value="NMT1"/>
    <property type="match status" value="1"/>
</dbReference>
<name>D3SXG3_NATMM</name>
<evidence type="ECO:0000256" key="9">
    <source>
        <dbReference type="ARBA" id="ARBA00023004"/>
    </source>
</evidence>
<dbReference type="PANTHER" id="PTHR31528:SF1">
    <property type="entry name" value="4-AMINO-5-HYDROXYMETHYL-2-METHYLPYRIMIDINE PHOSPHATE SYNTHASE THI11-RELATED"/>
    <property type="match status" value="1"/>
</dbReference>
<dbReference type="eggNOG" id="arCOG01803">
    <property type="taxonomic scope" value="Archaea"/>
</dbReference>
<dbReference type="GO" id="GO:0009228">
    <property type="term" value="P:thiamine biosynthetic process"/>
    <property type="evidence" value="ECO:0007669"/>
    <property type="project" value="UniProtKB-KW"/>
</dbReference>
<accession>D3SXG3</accession>
<dbReference type="PATRIC" id="fig|547559.17.peg.1701"/>
<evidence type="ECO:0000256" key="11">
    <source>
        <dbReference type="ARBA" id="ARBA00048179"/>
    </source>
</evidence>
<dbReference type="STRING" id="547559.Nmag_2350"/>
<comment type="similarity">
    <text evidence="3">Belongs to the NMT1/THI5 family.</text>
</comment>
<dbReference type="GO" id="GO:0046872">
    <property type="term" value="F:metal ion binding"/>
    <property type="evidence" value="ECO:0007669"/>
    <property type="project" value="UniProtKB-KW"/>
</dbReference>
<feature type="region of interest" description="Disordered" evidence="12">
    <location>
        <begin position="1"/>
        <end position="60"/>
    </location>
</feature>
<keyword evidence="6" id="KW-0479">Metal-binding</keyword>
<feature type="domain" description="SsuA/THI5-like" evidence="13">
    <location>
        <begin position="90"/>
        <end position="287"/>
    </location>
</feature>
<dbReference type="SUPFAM" id="SSF53850">
    <property type="entry name" value="Periplasmic binding protein-like II"/>
    <property type="match status" value="1"/>
</dbReference>
<reference evidence="14" key="4">
    <citation type="submission" date="2016-09" db="EMBL/GenBank/DDBJ databases">
        <authorList>
            <person name="Pfeiffer F."/>
        </authorList>
    </citation>
    <scope>NUCLEOTIDE SEQUENCE</scope>
    <source>
        <strain evidence="14">ATCC 43099</strain>
    </source>
</reference>
<gene>
    <name evidence="14" type="ordered locus">Nmag_2350</name>
    <name evidence="15" type="ORF">C500_08667</name>
</gene>
<evidence type="ECO:0000256" key="6">
    <source>
        <dbReference type="ARBA" id="ARBA00022723"/>
    </source>
</evidence>
<evidence type="ECO:0000256" key="4">
    <source>
        <dbReference type="ARBA" id="ARBA00011738"/>
    </source>
</evidence>
<comment type="function">
    <text evidence="1">Responsible for the formation of the pyrimidine heterocycle in the thiamine biosynthesis pathway. Catalyzes the formation of hydroxymethylpyrimidine phosphate (HMP-P) from histidine and pyridoxal phosphate (PLP). The protein uses PLP and the active site histidine to form HMP-P, generating an inactive enzyme. The enzyme can only undergo a single turnover, which suggests it is a suicide enzyme.</text>
</comment>
<evidence type="ECO:0000256" key="8">
    <source>
        <dbReference type="ARBA" id="ARBA00022977"/>
    </source>
</evidence>
<proteinExistence type="inferred from homology"/>
<reference evidence="15 17" key="3">
    <citation type="journal article" date="2014" name="PLoS Genet.">
        <title>Phylogenetically driven sequencing of extremely halophilic archaea reveals strategies for static and dynamic osmo-response.</title>
        <authorList>
            <person name="Becker E.A."/>
            <person name="Seitzer P.M."/>
            <person name="Tritt A."/>
            <person name="Larsen D."/>
            <person name="Krusor M."/>
            <person name="Yao A.I."/>
            <person name="Wu D."/>
            <person name="Madern D."/>
            <person name="Eisen J.A."/>
            <person name="Darling A.E."/>
            <person name="Facciotti M.T."/>
        </authorList>
    </citation>
    <scope>NUCLEOTIDE SEQUENCE [LARGE SCALE GENOMIC DNA]</scope>
    <source>
        <strain evidence="17">ATCC 43099 / DSM 3394 / CCM 3739 / CIP 104546 / IAM 13178 / JCM 8861 / NBRC 102185 / NCIMB 2190 / MS3</strain>
        <strain evidence="15">MS-3</strain>
    </source>
</reference>
<evidence type="ECO:0000256" key="12">
    <source>
        <dbReference type="SAM" id="MobiDB-lite"/>
    </source>
</evidence>
<reference evidence="14 16" key="2">
    <citation type="journal article" date="2012" name="BMC Genomics">
        <title>A comparative genomics perspective on the genetic content of the alkaliphilic haloarchaeon Natrialba magadii ATCC 43099T.</title>
        <authorList>
            <person name="Siddaramappa S."/>
            <person name="Challacombe J.F."/>
            <person name="Decastro R.E."/>
            <person name="Pfeiffer F."/>
            <person name="Sastre D.E."/>
            <person name="Gimenez M.I."/>
            <person name="Paggi R.A."/>
            <person name="Detter J.C."/>
            <person name="Davenport K.W."/>
            <person name="Goodwin L.A."/>
            <person name="Kyrpides N."/>
            <person name="Tapia R."/>
            <person name="Pitluck S."/>
            <person name="Lucas S."/>
            <person name="Woyke T."/>
            <person name="Maupin-Furlow J.A."/>
        </authorList>
    </citation>
    <scope>NUCLEOTIDE SEQUENCE [LARGE SCALE GENOMIC DNA]</scope>
    <source>
        <strain evidence="14">ATCC 43099</strain>
        <strain evidence="16">ATCC 43099 / DSM 3394 / CCM 3739 / CIP 104546 / IAM 13178 / JCM 8861 / NBRC 102185 / NCIMB 2190 / MS3</strain>
    </source>
</reference>